<sequence>MRKFLTIALSFFMLFEFVTSTFAHPGKLDKNGGHTCHTNCEKYGLKKGQYHYHKQKKQQSHQSKKIALPAIKVNSKHTVKVNRVIDGDTVEVQFKNKAVATVRLIGVNNPETVHPSKPVEKYGKEASNYTKLIKPSH</sequence>
<dbReference type="EMBL" id="SLUL01000019">
    <property type="protein sequence ID" value="TCL45821.1"/>
    <property type="molecule type" value="Genomic_DNA"/>
</dbReference>
<accession>A0A4R1QAG6</accession>
<dbReference type="NCBIfam" id="NF033223">
    <property type="entry name" value="YHYH_alt"/>
    <property type="match status" value="1"/>
</dbReference>
<evidence type="ECO:0000313" key="4">
    <source>
        <dbReference type="Proteomes" id="UP000295658"/>
    </source>
</evidence>
<evidence type="ECO:0000259" key="2">
    <source>
        <dbReference type="Pfam" id="PF00565"/>
    </source>
</evidence>
<evidence type="ECO:0000256" key="1">
    <source>
        <dbReference type="SAM" id="SignalP"/>
    </source>
</evidence>
<dbReference type="OrthoDB" id="4376109at2"/>
<dbReference type="AlphaFoldDB" id="A0A4R1QAG6"/>
<dbReference type="InterPro" id="IPR035437">
    <property type="entry name" value="SNase_OB-fold_sf"/>
</dbReference>
<dbReference type="RefSeq" id="WP_132949494.1">
    <property type="nucleotide sequence ID" value="NZ_SLUL01000019.1"/>
</dbReference>
<reference evidence="3 4" key="1">
    <citation type="submission" date="2019-03" db="EMBL/GenBank/DDBJ databases">
        <title>Genomic Encyclopedia of Type Strains, Phase IV (KMG-IV): sequencing the most valuable type-strain genomes for metagenomic binning, comparative biology and taxonomic classification.</title>
        <authorList>
            <person name="Goeker M."/>
        </authorList>
    </citation>
    <scope>NUCLEOTIDE SEQUENCE [LARGE SCALE GENOMIC DNA]</scope>
    <source>
        <strain evidence="3 4">DSM 24979</strain>
    </source>
</reference>
<gene>
    <name evidence="3" type="ORF">EDD69_11937</name>
</gene>
<dbReference type="InterPro" id="IPR047773">
    <property type="entry name" value="YHYH_dom_bact"/>
</dbReference>
<feature type="domain" description="TNase-like" evidence="2">
    <location>
        <begin position="101"/>
        <end position="131"/>
    </location>
</feature>
<keyword evidence="1" id="KW-0732">Signal</keyword>
<dbReference type="SUPFAM" id="SSF50199">
    <property type="entry name" value="Staphylococcal nuclease"/>
    <property type="match status" value="1"/>
</dbReference>
<dbReference type="Pfam" id="PF00565">
    <property type="entry name" value="SNase"/>
    <property type="match status" value="1"/>
</dbReference>
<feature type="chain" id="PRO_5020261309" evidence="1">
    <location>
        <begin position="24"/>
        <end position="137"/>
    </location>
</feature>
<dbReference type="Proteomes" id="UP000295658">
    <property type="component" value="Unassembled WGS sequence"/>
</dbReference>
<keyword evidence="4" id="KW-1185">Reference proteome</keyword>
<dbReference type="Gene3D" id="2.40.50.90">
    <property type="match status" value="1"/>
</dbReference>
<feature type="signal peptide" evidence="1">
    <location>
        <begin position="1"/>
        <end position="23"/>
    </location>
</feature>
<comment type="caution">
    <text evidence="3">The sequence shown here is derived from an EMBL/GenBank/DDBJ whole genome shotgun (WGS) entry which is preliminary data.</text>
</comment>
<organism evidence="3 4">
    <name type="scientific">Thermolongibacillus altinsuensis</name>
    <dbReference type="NCBI Taxonomy" id="575256"/>
    <lineage>
        <taxon>Bacteria</taxon>
        <taxon>Bacillati</taxon>
        <taxon>Bacillota</taxon>
        <taxon>Bacilli</taxon>
        <taxon>Bacillales</taxon>
        <taxon>Anoxybacillaceae</taxon>
        <taxon>Thermolongibacillus</taxon>
    </lineage>
</organism>
<evidence type="ECO:0000313" key="3">
    <source>
        <dbReference type="EMBL" id="TCL45821.1"/>
    </source>
</evidence>
<proteinExistence type="predicted"/>
<dbReference type="InterPro" id="IPR016071">
    <property type="entry name" value="Staphylococal_nuclease_OB-fold"/>
</dbReference>
<protein>
    <submittedName>
        <fullName evidence="3">Nuclease-like protein</fullName>
    </submittedName>
</protein>
<name>A0A4R1QAG6_9BACL</name>